<dbReference type="SFLD" id="SFLDG01066">
    <property type="entry name" value="organic_radical-activating_enz"/>
    <property type="match status" value="1"/>
</dbReference>
<keyword evidence="8 10" id="KW-0408">Iron</keyword>
<evidence type="ECO:0000256" key="8">
    <source>
        <dbReference type="ARBA" id="ARBA00023004"/>
    </source>
</evidence>
<dbReference type="SFLD" id="SFLDS00029">
    <property type="entry name" value="Radical_SAM"/>
    <property type="match status" value="1"/>
</dbReference>
<comment type="similarity">
    <text evidence="2 10">Belongs to the organic radical-activating enzymes family.</text>
</comment>
<protein>
    <recommendedName>
        <fullName evidence="3 10">Pyruvate formate-lyase-activating enzyme</fullName>
        <ecNumber evidence="10">1.97.1.4</ecNumber>
    </recommendedName>
</protein>
<dbReference type="SUPFAM" id="SSF102114">
    <property type="entry name" value="Radical SAM enzymes"/>
    <property type="match status" value="1"/>
</dbReference>
<dbReference type="GO" id="GO:0016829">
    <property type="term" value="F:lyase activity"/>
    <property type="evidence" value="ECO:0007669"/>
    <property type="project" value="UniProtKB-KW"/>
</dbReference>
<dbReference type="PANTHER" id="PTHR30352">
    <property type="entry name" value="PYRUVATE FORMATE-LYASE-ACTIVATING ENZYME"/>
    <property type="match status" value="1"/>
</dbReference>
<comment type="cofactor">
    <cofactor evidence="10">
        <name>[4Fe-4S] cluster</name>
        <dbReference type="ChEBI" id="CHEBI:49883"/>
    </cofactor>
    <text evidence="10">Binds 1 [4Fe-4S] cluster. The cluster is coordinated with 3 cysteines and an exchangeable S-adenosyl-L-methionine.</text>
</comment>
<dbReference type="EMBL" id="JADCJZ010000002">
    <property type="protein sequence ID" value="MBE5024147.1"/>
    <property type="molecule type" value="Genomic_DNA"/>
</dbReference>
<comment type="function">
    <text evidence="1 10">Activation of pyruvate formate-lyase under anaerobic conditions by generation of an organic free radical, using S-adenosylmethionine and reduced flavodoxin as cosubstrates to produce 5'-deoxy-adenosine.</text>
</comment>
<dbReference type="EC" id="1.97.1.4" evidence="10"/>
<evidence type="ECO:0000256" key="4">
    <source>
        <dbReference type="ARBA" id="ARBA00022485"/>
    </source>
</evidence>
<evidence type="ECO:0000313" key="12">
    <source>
        <dbReference type="EMBL" id="MBE5024147.1"/>
    </source>
</evidence>
<dbReference type="CDD" id="cd01335">
    <property type="entry name" value="Radical_SAM"/>
    <property type="match status" value="1"/>
</dbReference>
<dbReference type="InterPro" id="IPR013785">
    <property type="entry name" value="Aldolase_TIM"/>
</dbReference>
<keyword evidence="6 10" id="KW-0479">Metal-binding</keyword>
<dbReference type="Gene3D" id="3.20.20.70">
    <property type="entry name" value="Aldolase class I"/>
    <property type="match status" value="1"/>
</dbReference>
<dbReference type="Pfam" id="PF04055">
    <property type="entry name" value="Radical_SAM"/>
    <property type="match status" value="1"/>
</dbReference>
<name>A0ABR9QSY4_9ACTN</name>
<keyword evidence="4 10" id="KW-0004">4Fe-4S</keyword>
<evidence type="ECO:0000256" key="10">
    <source>
        <dbReference type="RuleBase" id="RU362053"/>
    </source>
</evidence>
<comment type="catalytic activity">
    <reaction evidence="10">
        <text>glycyl-[formate C-acetyltransferase] + reduced [flavodoxin] + S-adenosyl-L-methionine = glycin-2-yl radical-[formate C-acetyltransferase] + semiquinone [flavodoxin] + 5'-deoxyadenosine + L-methionine + H(+)</text>
        <dbReference type="Rhea" id="RHEA:19225"/>
        <dbReference type="Rhea" id="RHEA-COMP:10622"/>
        <dbReference type="Rhea" id="RHEA-COMP:12190"/>
        <dbReference type="Rhea" id="RHEA-COMP:12191"/>
        <dbReference type="Rhea" id="RHEA-COMP:14480"/>
        <dbReference type="ChEBI" id="CHEBI:15378"/>
        <dbReference type="ChEBI" id="CHEBI:17319"/>
        <dbReference type="ChEBI" id="CHEBI:29947"/>
        <dbReference type="ChEBI" id="CHEBI:32722"/>
        <dbReference type="ChEBI" id="CHEBI:57618"/>
        <dbReference type="ChEBI" id="CHEBI:57844"/>
        <dbReference type="ChEBI" id="CHEBI:59789"/>
        <dbReference type="ChEBI" id="CHEBI:140311"/>
        <dbReference type="EC" id="1.97.1.4"/>
    </reaction>
</comment>
<feature type="domain" description="Radical SAM core" evidence="11">
    <location>
        <begin position="47"/>
        <end position="278"/>
    </location>
</feature>
<keyword evidence="9 10" id="KW-0411">Iron-sulfur</keyword>
<keyword evidence="12" id="KW-0456">Lyase</keyword>
<dbReference type="InterPro" id="IPR012838">
    <property type="entry name" value="PFL1_activating"/>
</dbReference>
<accession>A0ABR9QSY4</accession>
<keyword evidence="13" id="KW-1185">Reference proteome</keyword>
<evidence type="ECO:0000313" key="13">
    <source>
        <dbReference type="Proteomes" id="UP001194273"/>
    </source>
</evidence>
<comment type="caution">
    <text evidence="12">The sequence shown here is derived from an EMBL/GenBank/DDBJ whole genome shotgun (WGS) entry which is preliminary data.</text>
</comment>
<dbReference type="PANTHER" id="PTHR30352:SF5">
    <property type="entry name" value="PYRUVATE FORMATE-LYASE 1-ACTIVATING ENZYME"/>
    <property type="match status" value="1"/>
</dbReference>
<dbReference type="InterPro" id="IPR007197">
    <property type="entry name" value="rSAM"/>
</dbReference>
<proteinExistence type="inferred from homology"/>
<evidence type="ECO:0000256" key="1">
    <source>
        <dbReference type="ARBA" id="ARBA00003141"/>
    </source>
</evidence>
<evidence type="ECO:0000256" key="9">
    <source>
        <dbReference type="ARBA" id="ARBA00023014"/>
    </source>
</evidence>
<dbReference type="PROSITE" id="PS51918">
    <property type="entry name" value="RADICAL_SAM"/>
    <property type="match status" value="1"/>
</dbReference>
<dbReference type="Proteomes" id="UP001194273">
    <property type="component" value="Unassembled WGS sequence"/>
</dbReference>
<evidence type="ECO:0000256" key="7">
    <source>
        <dbReference type="ARBA" id="ARBA00023002"/>
    </source>
</evidence>
<evidence type="ECO:0000256" key="3">
    <source>
        <dbReference type="ARBA" id="ARBA00021356"/>
    </source>
</evidence>
<keyword evidence="5 10" id="KW-0949">S-adenosyl-L-methionine</keyword>
<dbReference type="InterPro" id="IPR034457">
    <property type="entry name" value="Organic_radical-activating"/>
</dbReference>
<reference evidence="12 13" key="1">
    <citation type="submission" date="2020-10" db="EMBL/GenBank/DDBJ databases">
        <title>ChiBAC.</title>
        <authorList>
            <person name="Zenner C."/>
            <person name="Hitch T.C.A."/>
            <person name="Clavel T."/>
        </authorList>
    </citation>
    <scope>NUCLEOTIDE SEQUENCE [LARGE SCALE GENOMIC DNA]</scope>
    <source>
        <strain evidence="12 13">DSM 107455</strain>
    </source>
</reference>
<evidence type="ECO:0000256" key="6">
    <source>
        <dbReference type="ARBA" id="ARBA00022723"/>
    </source>
</evidence>
<dbReference type="GO" id="GO:0043365">
    <property type="term" value="F:[formate-C-acetyltransferase]-activating enzyme activity"/>
    <property type="evidence" value="ECO:0007669"/>
    <property type="project" value="UniProtKB-EC"/>
</dbReference>
<sequence>MPGPLCLSWCEHQVRVEGGTVTVGTEGCARDANVVGRVHSLETFGTVDGPGTRFVVFCQGCPMRCQYCHNPDTWEFDKGEERSVAELLEMFERNRPFYRRGGITVTGGEPMAQPGFVAALFRAAHAAPAGRIHTCLDTSGATFSANHAARFSELLDETDLVLLDIKTSDPALHESLCGLPARHALELGDELARRRIPTLIRHVVVPGLTDSEEEVAGVGRIIGDWDNVVGLDLLPYHTMGAVKYERLGISYPLEGVSAMEPARAKELREVALRARAARRAERSR</sequence>
<dbReference type="NCBIfam" id="TIGR02493">
    <property type="entry name" value="PFLA"/>
    <property type="match status" value="1"/>
</dbReference>
<keyword evidence="10" id="KW-0963">Cytoplasm</keyword>
<organism evidence="12 13">
    <name type="scientific">Thermophilibacter gallinarum</name>
    <dbReference type="NCBI Taxonomy" id="2779357"/>
    <lineage>
        <taxon>Bacteria</taxon>
        <taxon>Bacillati</taxon>
        <taxon>Actinomycetota</taxon>
        <taxon>Coriobacteriia</taxon>
        <taxon>Coriobacteriales</taxon>
        <taxon>Atopobiaceae</taxon>
        <taxon>Thermophilibacter</taxon>
    </lineage>
</organism>
<dbReference type="PROSITE" id="PS01087">
    <property type="entry name" value="RADICAL_ACTIVATING"/>
    <property type="match status" value="1"/>
</dbReference>
<evidence type="ECO:0000256" key="2">
    <source>
        <dbReference type="ARBA" id="ARBA00009777"/>
    </source>
</evidence>
<dbReference type="InterPro" id="IPR058240">
    <property type="entry name" value="rSAM_sf"/>
</dbReference>
<comment type="subcellular location">
    <subcellularLocation>
        <location evidence="10">Cytoplasm</location>
    </subcellularLocation>
</comment>
<evidence type="ECO:0000256" key="5">
    <source>
        <dbReference type="ARBA" id="ARBA00022691"/>
    </source>
</evidence>
<dbReference type="InterPro" id="IPR001989">
    <property type="entry name" value="Radical_activat_CS"/>
</dbReference>
<keyword evidence="7 10" id="KW-0560">Oxidoreductase</keyword>
<keyword evidence="12" id="KW-0670">Pyruvate</keyword>
<gene>
    <name evidence="12" type="primary">pflA</name>
    <name evidence="12" type="ORF">INF26_04690</name>
</gene>
<evidence type="ECO:0000259" key="11">
    <source>
        <dbReference type="PROSITE" id="PS51918"/>
    </source>
</evidence>